<gene>
    <name evidence="1" type="ORF">HPB49_009066</name>
</gene>
<reference evidence="1" key="1">
    <citation type="submission" date="2020-05" db="EMBL/GenBank/DDBJ databases">
        <title>Large-scale comparative analyses of tick genomes elucidate their genetic diversity and vector capacities.</title>
        <authorList>
            <person name="Jia N."/>
            <person name="Wang J."/>
            <person name="Shi W."/>
            <person name="Du L."/>
            <person name="Sun Y."/>
            <person name="Zhan W."/>
            <person name="Jiang J."/>
            <person name="Wang Q."/>
            <person name="Zhang B."/>
            <person name="Ji P."/>
            <person name="Sakyi L.B."/>
            <person name="Cui X."/>
            <person name="Yuan T."/>
            <person name="Jiang B."/>
            <person name="Yang W."/>
            <person name="Lam T.T.-Y."/>
            <person name="Chang Q."/>
            <person name="Ding S."/>
            <person name="Wang X."/>
            <person name="Zhu J."/>
            <person name="Ruan X."/>
            <person name="Zhao L."/>
            <person name="Wei J."/>
            <person name="Que T."/>
            <person name="Du C."/>
            <person name="Cheng J."/>
            <person name="Dai P."/>
            <person name="Han X."/>
            <person name="Huang E."/>
            <person name="Gao Y."/>
            <person name="Liu J."/>
            <person name="Shao H."/>
            <person name="Ye R."/>
            <person name="Li L."/>
            <person name="Wei W."/>
            <person name="Wang X."/>
            <person name="Wang C."/>
            <person name="Yang T."/>
            <person name="Huo Q."/>
            <person name="Li W."/>
            <person name="Guo W."/>
            <person name="Chen H."/>
            <person name="Zhou L."/>
            <person name="Ni X."/>
            <person name="Tian J."/>
            <person name="Zhou Y."/>
            <person name="Sheng Y."/>
            <person name="Liu T."/>
            <person name="Pan Y."/>
            <person name="Xia L."/>
            <person name="Li J."/>
            <person name="Zhao F."/>
            <person name="Cao W."/>
        </authorList>
    </citation>
    <scope>NUCLEOTIDE SEQUENCE</scope>
    <source>
        <strain evidence="1">Dsil-2018</strain>
    </source>
</reference>
<protein>
    <submittedName>
        <fullName evidence="1">Uncharacterized protein</fullName>
    </submittedName>
</protein>
<comment type="caution">
    <text evidence="1">The sequence shown here is derived from an EMBL/GenBank/DDBJ whole genome shotgun (WGS) entry which is preliminary data.</text>
</comment>
<dbReference type="EMBL" id="CM023470">
    <property type="protein sequence ID" value="KAH7979325.1"/>
    <property type="molecule type" value="Genomic_DNA"/>
</dbReference>
<dbReference type="Proteomes" id="UP000821865">
    <property type="component" value="Chromosome 1"/>
</dbReference>
<keyword evidence="2" id="KW-1185">Reference proteome</keyword>
<organism evidence="1 2">
    <name type="scientific">Dermacentor silvarum</name>
    <name type="common">Tick</name>
    <dbReference type="NCBI Taxonomy" id="543639"/>
    <lineage>
        <taxon>Eukaryota</taxon>
        <taxon>Metazoa</taxon>
        <taxon>Ecdysozoa</taxon>
        <taxon>Arthropoda</taxon>
        <taxon>Chelicerata</taxon>
        <taxon>Arachnida</taxon>
        <taxon>Acari</taxon>
        <taxon>Parasitiformes</taxon>
        <taxon>Ixodida</taxon>
        <taxon>Ixodoidea</taxon>
        <taxon>Ixodidae</taxon>
        <taxon>Rhipicephalinae</taxon>
        <taxon>Dermacentor</taxon>
    </lineage>
</organism>
<sequence>MASWMRPIRDGEYTSVIYGLIREGRFTEAASALADCSRRQGALGSRAAISLLAFCHYQAQEFEQAASCYEQLCTICPDEPRYALSRAQALYQSGSAYDEALQVAAALAEDKPEMAPAARQLQAAIRYAQDDLAGARALLLQGGPSEDDSADTQVNLGCLAYKEGRPDEALTLFNKALQSQADAPPQLWYAVALCHYARRDYAPALQQLAHIIERGIRDRPELSVGMATEGLEVPQYLSVRSVGNTAALHASALVEAFNLKAAIELRLANPAAAREALTDMPPRAEHELDAVTLHNQALLEADQQPAAALAKLQFLLQEPPEAFGNLLLLCCRLEQHSLAADLLAEHAALTYRLLPPFLYEFLEALLAQQTAPEEAYAKLEALAARQADRLRQMRQQSAPQAQCEAVLRERFLPALMAQARIPWEARDYPLVERLFRRSVELCSEEDCWRLNVGHVLFVQEGKFHEAVAFYEPLVEREQDRDLLRLSPALLANLCVAYIMTGQNEQAEQLMRRVEQREEQLAYDQPGQKMFHLCIVNLVIGTLYCAKGNYDFGISRVIKSFEPHASKLGADTWFYAKRCLLALLENLAKQVVLVRDSVLYDLLRFLAQCEQHGRTLPSATDIRPTPAGLGSRSVAYEARRLRALTFTLMSAEPHAFRSR</sequence>
<proteinExistence type="predicted"/>
<evidence type="ECO:0000313" key="2">
    <source>
        <dbReference type="Proteomes" id="UP000821865"/>
    </source>
</evidence>
<name>A0ACB8DYH8_DERSI</name>
<evidence type="ECO:0000313" key="1">
    <source>
        <dbReference type="EMBL" id="KAH7979325.1"/>
    </source>
</evidence>
<accession>A0ACB8DYH8</accession>